<evidence type="ECO:0000313" key="2">
    <source>
        <dbReference type="EMBL" id="TPX32326.1"/>
    </source>
</evidence>
<feature type="transmembrane region" description="Helical" evidence="1">
    <location>
        <begin position="48"/>
        <end position="71"/>
    </location>
</feature>
<keyword evidence="1" id="KW-0812">Transmembrane</keyword>
<feature type="transmembrane region" description="Helical" evidence="1">
    <location>
        <begin position="83"/>
        <end position="106"/>
    </location>
</feature>
<organism evidence="2 3">
    <name type="scientific">Synchytrium microbalum</name>
    <dbReference type="NCBI Taxonomy" id="1806994"/>
    <lineage>
        <taxon>Eukaryota</taxon>
        <taxon>Fungi</taxon>
        <taxon>Fungi incertae sedis</taxon>
        <taxon>Chytridiomycota</taxon>
        <taxon>Chytridiomycota incertae sedis</taxon>
        <taxon>Chytridiomycetes</taxon>
        <taxon>Synchytriales</taxon>
        <taxon>Synchytriaceae</taxon>
        <taxon>Synchytrium</taxon>
    </lineage>
</organism>
<keyword evidence="1" id="KW-0472">Membrane</keyword>
<dbReference type="GeneID" id="42005730"/>
<feature type="transmembrane region" description="Helical" evidence="1">
    <location>
        <begin position="203"/>
        <end position="222"/>
    </location>
</feature>
<comment type="caution">
    <text evidence="2">The sequence shown here is derived from an EMBL/GenBank/DDBJ whole genome shotgun (WGS) entry which is preliminary data.</text>
</comment>
<feature type="transmembrane region" description="Helical" evidence="1">
    <location>
        <begin position="12"/>
        <end position="41"/>
    </location>
</feature>
<dbReference type="RefSeq" id="XP_031023551.1">
    <property type="nucleotide sequence ID" value="XM_031170433.1"/>
</dbReference>
<proteinExistence type="predicted"/>
<evidence type="ECO:0000313" key="3">
    <source>
        <dbReference type="Proteomes" id="UP000319731"/>
    </source>
</evidence>
<feature type="transmembrane region" description="Helical" evidence="1">
    <location>
        <begin position="113"/>
        <end position="140"/>
    </location>
</feature>
<dbReference type="Proteomes" id="UP000319731">
    <property type="component" value="Unassembled WGS sequence"/>
</dbReference>
<dbReference type="OrthoDB" id="2140419at2759"/>
<dbReference type="AlphaFoldDB" id="A0A507C300"/>
<protein>
    <submittedName>
        <fullName evidence="2">Uncharacterized protein</fullName>
    </submittedName>
</protein>
<sequence length="296" mass="32533">MIPYNGTCIQPSTASICLTAFCFGILVAWSSYIFALAIVLLQKNGSKAIYILNVLQAVLILLKISAAAVYSIGDDLYCYPRSWLTSIPVAVANELVYVILLLTLLVMTPFKKLCIAIFAIVLSSHFAITAAGVAIAIRAIDSSARCTDTYNGFYKQQYTLEAFLEVFTLIMLLHALNAMVGHGSTILAKTESILNEFKSNAELRVYLVLIVIGMKIVHTWAFNGGFMIGIYNSITFTHALDLARSHICCWALERVKRRLQMKAKRPSTTGFLRPMAGVEIAADFSPSPQTIDSVRA</sequence>
<keyword evidence="1" id="KW-1133">Transmembrane helix</keyword>
<evidence type="ECO:0000256" key="1">
    <source>
        <dbReference type="SAM" id="Phobius"/>
    </source>
</evidence>
<dbReference type="EMBL" id="QEAO01000031">
    <property type="protein sequence ID" value="TPX32326.1"/>
    <property type="molecule type" value="Genomic_DNA"/>
</dbReference>
<keyword evidence="3" id="KW-1185">Reference proteome</keyword>
<reference evidence="2 3" key="1">
    <citation type="journal article" date="2019" name="Sci. Rep.">
        <title>Comparative genomics of chytrid fungi reveal insights into the obligate biotrophic and pathogenic lifestyle of Synchytrium endobioticum.</title>
        <authorList>
            <person name="van de Vossenberg B.T.L.H."/>
            <person name="Warris S."/>
            <person name="Nguyen H.D.T."/>
            <person name="van Gent-Pelzer M.P.E."/>
            <person name="Joly D.L."/>
            <person name="van de Geest H.C."/>
            <person name="Bonants P.J.M."/>
            <person name="Smith D.S."/>
            <person name="Levesque C.A."/>
            <person name="van der Lee T.A.J."/>
        </authorList>
    </citation>
    <scope>NUCLEOTIDE SEQUENCE [LARGE SCALE GENOMIC DNA]</scope>
    <source>
        <strain evidence="2 3">JEL517</strain>
    </source>
</reference>
<accession>A0A507C300</accession>
<name>A0A507C300_9FUNG</name>
<gene>
    <name evidence="2" type="ORF">SmJEL517_g04505</name>
</gene>
<feature type="transmembrane region" description="Helical" evidence="1">
    <location>
        <begin position="160"/>
        <end position="182"/>
    </location>
</feature>